<dbReference type="SUPFAM" id="SSF143011">
    <property type="entry name" value="RelE-like"/>
    <property type="match status" value="1"/>
</dbReference>
<accession>A0A8J8B7K8</accession>
<dbReference type="Pfam" id="PF05973">
    <property type="entry name" value="Gp49"/>
    <property type="match status" value="1"/>
</dbReference>
<organism evidence="2 3">
    <name type="scientific">Methanocalculus chunghsingensis</name>
    <dbReference type="NCBI Taxonomy" id="156457"/>
    <lineage>
        <taxon>Archaea</taxon>
        <taxon>Methanobacteriati</taxon>
        <taxon>Methanobacteriota</taxon>
        <taxon>Stenosarchaea group</taxon>
        <taxon>Methanomicrobia</taxon>
        <taxon>Methanomicrobiales</taxon>
        <taxon>Methanocalculaceae</taxon>
        <taxon>Methanocalculus</taxon>
    </lineage>
</organism>
<dbReference type="NCBIfam" id="TIGR02385">
    <property type="entry name" value="RelE_StbE"/>
    <property type="match status" value="1"/>
</dbReference>
<dbReference type="InterPro" id="IPR007712">
    <property type="entry name" value="RelE/ParE_toxin"/>
</dbReference>
<proteinExistence type="predicted"/>
<dbReference type="EMBL" id="JWHL01000020">
    <property type="protein sequence ID" value="MBR1369777.1"/>
    <property type="molecule type" value="Genomic_DNA"/>
</dbReference>
<evidence type="ECO:0000313" key="2">
    <source>
        <dbReference type="EMBL" id="MBR1369777.1"/>
    </source>
</evidence>
<evidence type="ECO:0000313" key="3">
    <source>
        <dbReference type="Proteomes" id="UP000730161"/>
    </source>
</evidence>
<name>A0A8J8B7K8_9EURY</name>
<sequence>MYQIVIRRSAEDTFKTFDKEIQRRFSKKIRKLSTQPDIYGKPLRGSLHGIWELYFERKFRILYTIEFEKKEVIIEAIWHKDNF</sequence>
<keyword evidence="1" id="KW-1277">Toxin-antitoxin system</keyword>
<dbReference type="Proteomes" id="UP000730161">
    <property type="component" value="Unassembled WGS sequence"/>
</dbReference>
<dbReference type="InterPro" id="IPR009241">
    <property type="entry name" value="HigB-like"/>
</dbReference>
<dbReference type="AlphaFoldDB" id="A0A8J8B7K8"/>
<protein>
    <recommendedName>
        <fullName evidence="4">Type II toxin-antitoxin system RelE/ParE family toxin</fullName>
    </recommendedName>
</protein>
<dbReference type="Gene3D" id="3.30.2310.20">
    <property type="entry name" value="RelE-like"/>
    <property type="match status" value="1"/>
</dbReference>
<dbReference type="RefSeq" id="WP_211531525.1">
    <property type="nucleotide sequence ID" value="NZ_JWHL01000020.1"/>
</dbReference>
<dbReference type="InterPro" id="IPR035093">
    <property type="entry name" value="RelE/ParE_toxin_dom_sf"/>
</dbReference>
<evidence type="ECO:0000256" key="1">
    <source>
        <dbReference type="ARBA" id="ARBA00022649"/>
    </source>
</evidence>
<keyword evidence="3" id="KW-1185">Reference proteome</keyword>
<reference evidence="2" key="1">
    <citation type="submission" date="2014-12" db="EMBL/GenBank/DDBJ databases">
        <authorList>
            <person name="Huang H.-H."/>
            <person name="Chen S.-C."/>
            <person name="Lai M.-C."/>
        </authorList>
    </citation>
    <scope>NUCLEOTIDE SEQUENCE</scope>
    <source>
        <strain evidence="2">K1F9705b</strain>
    </source>
</reference>
<gene>
    <name evidence="2" type="ORF">RJ53_09945</name>
</gene>
<evidence type="ECO:0008006" key="4">
    <source>
        <dbReference type="Google" id="ProtNLM"/>
    </source>
</evidence>
<comment type="caution">
    <text evidence="2">The sequence shown here is derived from an EMBL/GenBank/DDBJ whole genome shotgun (WGS) entry which is preliminary data.</text>
</comment>
<dbReference type="OrthoDB" id="371669at2157"/>